<dbReference type="Proteomes" id="UP000789920">
    <property type="component" value="Unassembled WGS sequence"/>
</dbReference>
<feature type="non-terminal residue" evidence="1">
    <location>
        <position position="54"/>
    </location>
</feature>
<organism evidence="1 2">
    <name type="scientific">Racocetra persica</name>
    <dbReference type="NCBI Taxonomy" id="160502"/>
    <lineage>
        <taxon>Eukaryota</taxon>
        <taxon>Fungi</taxon>
        <taxon>Fungi incertae sedis</taxon>
        <taxon>Mucoromycota</taxon>
        <taxon>Glomeromycotina</taxon>
        <taxon>Glomeromycetes</taxon>
        <taxon>Diversisporales</taxon>
        <taxon>Gigasporaceae</taxon>
        <taxon>Racocetra</taxon>
    </lineage>
</organism>
<comment type="caution">
    <text evidence="1">The sequence shown here is derived from an EMBL/GenBank/DDBJ whole genome shotgun (WGS) entry which is preliminary data.</text>
</comment>
<accession>A0ACA9STF2</accession>
<reference evidence="1" key="1">
    <citation type="submission" date="2021-06" db="EMBL/GenBank/DDBJ databases">
        <authorList>
            <person name="Kallberg Y."/>
            <person name="Tangrot J."/>
            <person name="Rosling A."/>
        </authorList>
    </citation>
    <scope>NUCLEOTIDE SEQUENCE</scope>
    <source>
        <strain evidence="1">MA461A</strain>
    </source>
</reference>
<dbReference type="EMBL" id="CAJVQC010160200">
    <property type="protein sequence ID" value="CAG8848328.1"/>
    <property type="molecule type" value="Genomic_DNA"/>
</dbReference>
<sequence length="54" mass="6391">KHRQEPATRWFDQSFAPIPKFDDRFARQNHYEPPPEFPLASFYSGIVYHLSGPN</sequence>
<protein>
    <submittedName>
        <fullName evidence="1">6654_t:CDS:1</fullName>
    </submittedName>
</protein>
<keyword evidence="2" id="KW-1185">Reference proteome</keyword>
<name>A0ACA9STF2_9GLOM</name>
<proteinExistence type="predicted"/>
<evidence type="ECO:0000313" key="1">
    <source>
        <dbReference type="EMBL" id="CAG8848328.1"/>
    </source>
</evidence>
<gene>
    <name evidence="1" type="ORF">RPERSI_LOCUS35067</name>
</gene>
<feature type="non-terminal residue" evidence="1">
    <location>
        <position position="1"/>
    </location>
</feature>
<evidence type="ECO:0000313" key="2">
    <source>
        <dbReference type="Proteomes" id="UP000789920"/>
    </source>
</evidence>